<feature type="region of interest" description="Disordered" evidence="2">
    <location>
        <begin position="358"/>
        <end position="409"/>
    </location>
</feature>
<sequence>MHRILQTTVAVLCAGLCATGAYAQKNTSNKARSADSAPAASSYGNRPEAEAFVREVAERRHIDEAWLRASIKQARFNATVQRLMTPRTGPAGVKNWRGYRSRFVEPIRIRAGLRFWNENAATLARAEQTYGVPAEYIVGIIGVETIYGQQMGNFTVVDALATLAFDYPASHPRAADRAKYFRGELEQFLATAYLTDSNPFDTVGSYAGAMGMPQFMPTSWSNYAVDFDGDGKINLFGSTADAIGSVANYFVAHGWQRGMPAYYDVQVNSTPAQLETLLAPDIKPSFSAAEMAALGLRIQAPGDQHNGPLALIELPNASAATQYVVGTPNFYTITRYNLSSFYAMSVVELGQTIARARSGAPAAADSEPSAPDPSSETSNSPTAEAAAKAYLRSKARQQRTPDPANFSAP</sequence>
<gene>
    <name evidence="5" type="primary">mltB</name>
    <name evidence="5" type="ORF">LPW39_10970</name>
</gene>
<dbReference type="EMBL" id="JAJNCT010000010">
    <property type="protein sequence ID" value="MCD2165658.1"/>
    <property type="molecule type" value="Genomic_DNA"/>
</dbReference>
<name>A0AAW4XX71_9BURK</name>
<evidence type="ECO:0000313" key="6">
    <source>
        <dbReference type="Proteomes" id="UP001199260"/>
    </source>
</evidence>
<keyword evidence="3" id="KW-0732">Signal</keyword>
<dbReference type="RefSeq" id="WP_230774551.1">
    <property type="nucleotide sequence ID" value="NZ_JAJNCT010000010.1"/>
</dbReference>
<dbReference type="Gene3D" id="1.10.8.350">
    <property type="entry name" value="Bacterial muramidase"/>
    <property type="match status" value="1"/>
</dbReference>
<comment type="caution">
    <text evidence="5">The sequence shown here is derived from an EMBL/GenBank/DDBJ whole genome shotgun (WGS) entry which is preliminary data.</text>
</comment>
<dbReference type="GO" id="GO:0009253">
    <property type="term" value="P:peptidoglycan catabolic process"/>
    <property type="evidence" value="ECO:0007669"/>
    <property type="project" value="TreeGrafter"/>
</dbReference>
<dbReference type="PANTHER" id="PTHR30163">
    <property type="entry name" value="MEMBRANE-BOUND LYTIC MUREIN TRANSGLYCOSYLASE B"/>
    <property type="match status" value="1"/>
</dbReference>
<dbReference type="Pfam" id="PF13406">
    <property type="entry name" value="SLT_2"/>
    <property type="match status" value="1"/>
</dbReference>
<reference evidence="5 6" key="1">
    <citation type="submission" date="2021-11" db="EMBL/GenBank/DDBJ databases">
        <title>Genome sequence.</title>
        <authorList>
            <person name="Sun Q."/>
        </authorList>
    </citation>
    <scope>NUCLEOTIDE SEQUENCE [LARGE SCALE GENOMIC DNA]</scope>
    <source>
        <strain evidence="5 6">KCTC 12005</strain>
    </source>
</reference>
<feature type="compositionally biased region" description="Low complexity" evidence="2">
    <location>
        <begin position="358"/>
        <end position="376"/>
    </location>
</feature>
<dbReference type="CDD" id="cd13399">
    <property type="entry name" value="Slt35-like"/>
    <property type="match status" value="1"/>
</dbReference>
<dbReference type="PANTHER" id="PTHR30163:SF9">
    <property type="entry name" value="MEMBRANE-BOUND LYTIC MUREIN TRANSGLYCOSYLASE B"/>
    <property type="match status" value="1"/>
</dbReference>
<organism evidence="5 6">
    <name type="scientific">Comamonas koreensis</name>
    <dbReference type="NCBI Taxonomy" id="160825"/>
    <lineage>
        <taxon>Bacteria</taxon>
        <taxon>Pseudomonadati</taxon>
        <taxon>Pseudomonadota</taxon>
        <taxon>Betaproteobacteria</taxon>
        <taxon>Burkholderiales</taxon>
        <taxon>Comamonadaceae</taxon>
        <taxon>Comamonas</taxon>
    </lineage>
</organism>
<feature type="domain" description="Transglycosylase SLT" evidence="4">
    <location>
        <begin position="46"/>
        <end position="351"/>
    </location>
</feature>
<evidence type="ECO:0000256" key="2">
    <source>
        <dbReference type="SAM" id="MobiDB-lite"/>
    </source>
</evidence>
<dbReference type="InterPro" id="IPR011757">
    <property type="entry name" value="Lytic_transglycosylase_MltB"/>
</dbReference>
<dbReference type="AlphaFoldDB" id="A0AAW4XX71"/>
<accession>A0AAW4XX71</accession>
<evidence type="ECO:0000256" key="3">
    <source>
        <dbReference type="SAM" id="SignalP"/>
    </source>
</evidence>
<keyword evidence="6" id="KW-1185">Reference proteome</keyword>
<dbReference type="InterPro" id="IPR043426">
    <property type="entry name" value="MltB-like"/>
</dbReference>
<dbReference type="NCBIfam" id="TIGR02282">
    <property type="entry name" value="MltB"/>
    <property type="match status" value="1"/>
</dbReference>
<dbReference type="InterPro" id="IPR031304">
    <property type="entry name" value="SLT_2"/>
</dbReference>
<proteinExistence type="predicted"/>
<evidence type="ECO:0000256" key="1">
    <source>
        <dbReference type="PIRSR" id="PIRSR611757-1"/>
    </source>
</evidence>
<evidence type="ECO:0000259" key="4">
    <source>
        <dbReference type="Pfam" id="PF13406"/>
    </source>
</evidence>
<feature type="active site" evidence="1">
    <location>
        <position position="144"/>
    </location>
</feature>
<dbReference type="GO" id="GO:0008933">
    <property type="term" value="F:peptidoglycan lytic transglycosylase activity"/>
    <property type="evidence" value="ECO:0007669"/>
    <property type="project" value="TreeGrafter"/>
</dbReference>
<dbReference type="InterPro" id="IPR023346">
    <property type="entry name" value="Lysozyme-like_dom_sf"/>
</dbReference>
<feature type="chain" id="PRO_5043958116" evidence="3">
    <location>
        <begin position="24"/>
        <end position="409"/>
    </location>
</feature>
<dbReference type="FunFam" id="1.10.8.350:FF:000001">
    <property type="entry name" value="Lytic murein transglycosylase B"/>
    <property type="match status" value="1"/>
</dbReference>
<evidence type="ECO:0000313" key="5">
    <source>
        <dbReference type="EMBL" id="MCD2165658.1"/>
    </source>
</evidence>
<dbReference type="Proteomes" id="UP001199260">
    <property type="component" value="Unassembled WGS sequence"/>
</dbReference>
<dbReference type="SUPFAM" id="SSF53955">
    <property type="entry name" value="Lysozyme-like"/>
    <property type="match status" value="1"/>
</dbReference>
<protein>
    <submittedName>
        <fullName evidence="5">Lytic murein transglycosylase B</fullName>
    </submittedName>
</protein>
<dbReference type="Gene3D" id="1.10.530.10">
    <property type="match status" value="1"/>
</dbReference>
<feature type="signal peptide" evidence="3">
    <location>
        <begin position="1"/>
        <end position="23"/>
    </location>
</feature>